<dbReference type="Proteomes" id="UP001177140">
    <property type="component" value="Unassembled WGS sequence"/>
</dbReference>
<evidence type="ECO:0000313" key="3">
    <source>
        <dbReference type="Proteomes" id="UP001177140"/>
    </source>
</evidence>
<reference evidence="2" key="1">
    <citation type="submission" date="2022-03" db="EMBL/GenBank/DDBJ databases">
        <title>A functionally conserved STORR gene fusion in Papaver species that diverged 16.8 million years ago.</title>
        <authorList>
            <person name="Catania T."/>
        </authorList>
    </citation>
    <scope>NUCLEOTIDE SEQUENCE</scope>
    <source>
        <strain evidence="2">S-191538</strain>
    </source>
</reference>
<dbReference type="EMBL" id="JAJJMA010234442">
    <property type="protein sequence ID" value="MCL7042362.1"/>
    <property type="molecule type" value="Genomic_DNA"/>
</dbReference>
<name>A0AA41VJE1_PAPNU</name>
<comment type="caution">
    <text evidence="2">The sequence shown here is derived from an EMBL/GenBank/DDBJ whole genome shotgun (WGS) entry which is preliminary data.</text>
</comment>
<proteinExistence type="predicted"/>
<accession>A0AA41VJE1</accession>
<keyword evidence="1" id="KW-0175">Coiled coil</keyword>
<evidence type="ECO:0000313" key="2">
    <source>
        <dbReference type="EMBL" id="MCL7042362.1"/>
    </source>
</evidence>
<gene>
    <name evidence="2" type="ORF">MKW94_019762</name>
</gene>
<organism evidence="2 3">
    <name type="scientific">Papaver nudicaule</name>
    <name type="common">Iceland poppy</name>
    <dbReference type="NCBI Taxonomy" id="74823"/>
    <lineage>
        <taxon>Eukaryota</taxon>
        <taxon>Viridiplantae</taxon>
        <taxon>Streptophyta</taxon>
        <taxon>Embryophyta</taxon>
        <taxon>Tracheophyta</taxon>
        <taxon>Spermatophyta</taxon>
        <taxon>Magnoliopsida</taxon>
        <taxon>Ranunculales</taxon>
        <taxon>Papaveraceae</taxon>
        <taxon>Papaveroideae</taxon>
        <taxon>Papaver</taxon>
    </lineage>
</organism>
<evidence type="ECO:0000256" key="1">
    <source>
        <dbReference type="SAM" id="Coils"/>
    </source>
</evidence>
<sequence length="97" mass="11326">MCFDQQRLFMLIEEINTSRGVPSADDNRMIEILRGDLAETEARLARARAREAELSRRLESMKRFLSVMQILEAYLRTRLRQQQQTLVLISSSIPETL</sequence>
<keyword evidence="3" id="KW-1185">Reference proteome</keyword>
<dbReference type="AlphaFoldDB" id="A0AA41VJE1"/>
<feature type="coiled-coil region" evidence="1">
    <location>
        <begin position="30"/>
        <end position="57"/>
    </location>
</feature>
<protein>
    <submittedName>
        <fullName evidence="2">Uncharacterized protein</fullName>
    </submittedName>
</protein>